<comment type="catalytic activity">
    <reaction evidence="12">
        <text>9-(9Z-octadecenoyloxy)-octadecanoate + H2O = 9-hydroxy-octadecanoate + (9Z)-octadecenoate + H(+)</text>
        <dbReference type="Rhea" id="RHEA:52048"/>
        <dbReference type="ChEBI" id="CHEBI:15377"/>
        <dbReference type="ChEBI" id="CHEBI:15378"/>
        <dbReference type="ChEBI" id="CHEBI:30823"/>
        <dbReference type="ChEBI" id="CHEBI:136282"/>
        <dbReference type="ChEBI" id="CHEBI:136286"/>
    </reaction>
    <physiologicalReaction direction="left-to-right" evidence="12">
        <dbReference type="Rhea" id="RHEA:52049"/>
    </physiologicalReaction>
</comment>
<evidence type="ECO:0000313" key="19">
    <source>
        <dbReference type="Proteomes" id="UP000078542"/>
    </source>
</evidence>
<evidence type="ECO:0000256" key="3">
    <source>
        <dbReference type="ARBA" id="ARBA00009300"/>
    </source>
</evidence>
<keyword evidence="5 17" id="KW-1133">Transmembrane helix</keyword>
<comment type="catalytic activity">
    <reaction evidence="15">
        <text>13-(9Z-hexadecenoyloxy)-octadecanoate + H2O = 13-hydroxy-octadecanoate + (9Z)-hexadecenoate + H(+)</text>
        <dbReference type="Rhea" id="RHEA:52076"/>
        <dbReference type="ChEBI" id="CHEBI:15377"/>
        <dbReference type="ChEBI" id="CHEBI:15378"/>
        <dbReference type="ChEBI" id="CHEBI:32372"/>
        <dbReference type="ChEBI" id="CHEBI:136304"/>
        <dbReference type="ChEBI" id="CHEBI:136315"/>
    </reaction>
    <physiologicalReaction direction="left-to-right" evidence="15">
        <dbReference type="Rhea" id="RHEA:52077"/>
    </physiologicalReaction>
</comment>
<feature type="transmembrane region" description="Helical" evidence="17">
    <location>
        <begin position="112"/>
        <end position="133"/>
    </location>
</feature>
<comment type="catalytic activity">
    <reaction evidence="13">
        <text>9-octadecanoyloxy-octadecanoate + H2O = 9-hydroxy-octadecanoate + octadecanoate + H(+)</text>
        <dbReference type="Rhea" id="RHEA:52096"/>
        <dbReference type="ChEBI" id="CHEBI:15377"/>
        <dbReference type="ChEBI" id="CHEBI:15378"/>
        <dbReference type="ChEBI" id="CHEBI:25629"/>
        <dbReference type="ChEBI" id="CHEBI:136286"/>
        <dbReference type="ChEBI" id="CHEBI:136373"/>
    </reaction>
    <physiologicalReaction direction="left-to-right" evidence="13">
        <dbReference type="Rhea" id="RHEA:52097"/>
    </physiologicalReaction>
</comment>
<dbReference type="Proteomes" id="UP000078542">
    <property type="component" value="Unassembled WGS sequence"/>
</dbReference>
<gene>
    <name evidence="18" type="ORF">ALC62_01720</name>
</gene>
<evidence type="ECO:0000256" key="13">
    <source>
        <dbReference type="ARBA" id="ARBA00049221"/>
    </source>
</evidence>
<keyword evidence="6 17" id="KW-0472">Membrane</keyword>
<feature type="transmembrane region" description="Helical" evidence="17">
    <location>
        <begin position="7"/>
        <end position="25"/>
    </location>
</feature>
<evidence type="ECO:0000256" key="4">
    <source>
        <dbReference type="ARBA" id="ARBA00022692"/>
    </source>
</evidence>
<keyword evidence="19" id="KW-1185">Reference proteome</keyword>
<feature type="transmembrane region" description="Helical" evidence="17">
    <location>
        <begin position="262"/>
        <end position="279"/>
    </location>
</feature>
<dbReference type="PANTHER" id="PTHR10989:SF16">
    <property type="entry name" value="AT02829P-RELATED"/>
    <property type="match status" value="1"/>
</dbReference>
<evidence type="ECO:0000256" key="1">
    <source>
        <dbReference type="ARBA" id="ARBA00000923"/>
    </source>
</evidence>
<evidence type="ECO:0000256" key="12">
    <source>
        <dbReference type="ARBA" id="ARBA00048800"/>
    </source>
</evidence>
<evidence type="ECO:0008006" key="20">
    <source>
        <dbReference type="Google" id="ProtNLM"/>
    </source>
</evidence>
<comment type="subcellular location">
    <subcellularLocation>
        <location evidence="2">Endomembrane system</location>
        <topology evidence="2">Multi-pass membrane protein</topology>
    </subcellularLocation>
</comment>
<evidence type="ECO:0000256" key="15">
    <source>
        <dbReference type="ARBA" id="ARBA00049322"/>
    </source>
</evidence>
<evidence type="ECO:0000256" key="17">
    <source>
        <dbReference type="SAM" id="Phobius"/>
    </source>
</evidence>
<keyword evidence="4 17" id="KW-0812">Transmembrane</keyword>
<evidence type="ECO:0000256" key="14">
    <source>
        <dbReference type="ARBA" id="ARBA00049296"/>
    </source>
</evidence>
<comment type="catalytic activity">
    <reaction evidence="14">
        <text>13-(9Z-octadecenoyloxy)-octadecanoate + H2O = 13-hydroxy-octadecanoate + (9Z)-octadecenoate + H(+)</text>
        <dbReference type="Rhea" id="RHEA:52064"/>
        <dbReference type="ChEBI" id="CHEBI:15377"/>
        <dbReference type="ChEBI" id="CHEBI:15378"/>
        <dbReference type="ChEBI" id="CHEBI:30823"/>
        <dbReference type="ChEBI" id="CHEBI:136303"/>
        <dbReference type="ChEBI" id="CHEBI:136304"/>
    </reaction>
    <physiologicalReaction direction="left-to-right" evidence="14">
        <dbReference type="Rhea" id="RHEA:52065"/>
    </physiologicalReaction>
</comment>
<evidence type="ECO:0000256" key="2">
    <source>
        <dbReference type="ARBA" id="ARBA00004127"/>
    </source>
</evidence>
<dbReference type="GO" id="GO:0016020">
    <property type="term" value="C:membrane"/>
    <property type="evidence" value="ECO:0007669"/>
    <property type="project" value="InterPro"/>
</dbReference>
<evidence type="ECO:0000256" key="5">
    <source>
        <dbReference type="ARBA" id="ARBA00022989"/>
    </source>
</evidence>
<dbReference type="AlphaFoldDB" id="A0A195D3P2"/>
<evidence type="ECO:0000256" key="8">
    <source>
        <dbReference type="ARBA" id="ARBA00047427"/>
    </source>
</evidence>
<comment type="catalytic activity">
    <reaction evidence="7">
        <text>12-hexadecanoyloxy-octadecanoate + H2O = 12-hydroxyoctadecanoate + hexadecanoate + H(+)</text>
        <dbReference type="Rhea" id="RHEA:52056"/>
        <dbReference type="ChEBI" id="CHEBI:7896"/>
        <dbReference type="ChEBI" id="CHEBI:15377"/>
        <dbReference type="ChEBI" id="CHEBI:15378"/>
        <dbReference type="ChEBI" id="CHEBI:83677"/>
        <dbReference type="ChEBI" id="CHEBI:84201"/>
    </reaction>
    <physiologicalReaction direction="left-to-right" evidence="7">
        <dbReference type="Rhea" id="RHEA:52057"/>
    </physiologicalReaction>
</comment>
<proteinExistence type="inferred from homology"/>
<feature type="transmembrane region" description="Helical" evidence="17">
    <location>
        <begin position="73"/>
        <end position="92"/>
    </location>
</feature>
<evidence type="ECO:0000256" key="9">
    <source>
        <dbReference type="ARBA" id="ARBA00047863"/>
    </source>
</evidence>
<dbReference type="EMBL" id="KQ976885">
    <property type="protein sequence ID" value="KYN07518.1"/>
    <property type="molecule type" value="Genomic_DNA"/>
</dbReference>
<dbReference type="PANTHER" id="PTHR10989">
    <property type="entry name" value="ANDROGEN-INDUCED PROTEIN 1-RELATED"/>
    <property type="match status" value="1"/>
</dbReference>
<evidence type="ECO:0000256" key="7">
    <source>
        <dbReference type="ARBA" id="ARBA00047368"/>
    </source>
</evidence>
<evidence type="ECO:0000256" key="11">
    <source>
        <dbReference type="ARBA" id="ARBA00048701"/>
    </source>
</evidence>
<protein>
    <recommendedName>
        <fullName evidence="20">Androgen-induced gene 1 protein</fullName>
    </recommendedName>
</protein>
<name>A0A195D3P2_9HYME</name>
<comment type="catalytic activity">
    <reaction evidence="8">
        <text>13-octadecanoyloxy-octadecanoate + H2O = 13-hydroxy-octadecanoate + octadecanoate + H(+)</text>
        <dbReference type="Rhea" id="RHEA:52084"/>
        <dbReference type="ChEBI" id="CHEBI:15377"/>
        <dbReference type="ChEBI" id="CHEBI:15378"/>
        <dbReference type="ChEBI" id="CHEBI:25629"/>
        <dbReference type="ChEBI" id="CHEBI:136304"/>
        <dbReference type="ChEBI" id="CHEBI:136335"/>
    </reaction>
    <physiologicalReaction direction="left-to-right" evidence="8">
        <dbReference type="Rhea" id="RHEA:52085"/>
    </physiologicalReaction>
</comment>
<comment type="catalytic activity">
    <reaction evidence="10">
        <text>12-octadecanoyloxy-octadecanoate + H2O = 12-hydroxyoctadecanoate + octadecanoate + H(+)</text>
        <dbReference type="Rhea" id="RHEA:52080"/>
        <dbReference type="ChEBI" id="CHEBI:15377"/>
        <dbReference type="ChEBI" id="CHEBI:15378"/>
        <dbReference type="ChEBI" id="CHEBI:25629"/>
        <dbReference type="ChEBI" id="CHEBI:84201"/>
        <dbReference type="ChEBI" id="CHEBI:136330"/>
    </reaction>
    <physiologicalReaction direction="left-to-right" evidence="10">
        <dbReference type="Rhea" id="RHEA:52081"/>
    </physiologicalReaction>
</comment>
<feature type="transmembrane region" description="Helical" evidence="17">
    <location>
        <begin position="153"/>
        <end position="173"/>
    </location>
</feature>
<feature type="transmembrane region" description="Helical" evidence="17">
    <location>
        <begin position="224"/>
        <end position="242"/>
    </location>
</feature>
<evidence type="ECO:0000313" key="18">
    <source>
        <dbReference type="EMBL" id="KYN07518.1"/>
    </source>
</evidence>
<dbReference type="GO" id="GO:0012505">
    <property type="term" value="C:endomembrane system"/>
    <property type="evidence" value="ECO:0007669"/>
    <property type="project" value="UniProtKB-SubCell"/>
</dbReference>
<dbReference type="InterPro" id="IPR006838">
    <property type="entry name" value="ADTRP_AIG1"/>
</dbReference>
<dbReference type="STRING" id="456900.A0A195D3P2"/>
<reference evidence="18 19" key="1">
    <citation type="submission" date="2016-03" db="EMBL/GenBank/DDBJ databases">
        <title>Cyphomyrmex costatus WGS genome.</title>
        <authorList>
            <person name="Nygaard S."/>
            <person name="Hu H."/>
            <person name="Boomsma J."/>
            <person name="Zhang G."/>
        </authorList>
    </citation>
    <scope>NUCLEOTIDE SEQUENCE [LARGE SCALE GENOMIC DNA]</scope>
    <source>
        <strain evidence="18">MS0001</strain>
        <tissue evidence="18">Whole body</tissue>
    </source>
</reference>
<organism evidence="18 19">
    <name type="scientific">Cyphomyrmex costatus</name>
    <dbReference type="NCBI Taxonomy" id="456900"/>
    <lineage>
        <taxon>Eukaryota</taxon>
        <taxon>Metazoa</taxon>
        <taxon>Ecdysozoa</taxon>
        <taxon>Arthropoda</taxon>
        <taxon>Hexapoda</taxon>
        <taxon>Insecta</taxon>
        <taxon>Pterygota</taxon>
        <taxon>Neoptera</taxon>
        <taxon>Endopterygota</taxon>
        <taxon>Hymenoptera</taxon>
        <taxon>Apocrita</taxon>
        <taxon>Aculeata</taxon>
        <taxon>Formicoidea</taxon>
        <taxon>Formicidae</taxon>
        <taxon>Myrmicinae</taxon>
        <taxon>Cyphomyrmex</taxon>
    </lineage>
</organism>
<comment type="catalytic activity">
    <reaction evidence="16">
        <text>12-(9Z-hexadecenoyloxy)-octadecanoate + H2O = 12-hydroxyoctadecanoate + (9Z)-hexadecenoate + H(+)</text>
        <dbReference type="Rhea" id="RHEA:52072"/>
        <dbReference type="ChEBI" id="CHEBI:15377"/>
        <dbReference type="ChEBI" id="CHEBI:15378"/>
        <dbReference type="ChEBI" id="CHEBI:32372"/>
        <dbReference type="ChEBI" id="CHEBI:84201"/>
        <dbReference type="ChEBI" id="CHEBI:136312"/>
    </reaction>
    <physiologicalReaction direction="left-to-right" evidence="16">
        <dbReference type="Rhea" id="RHEA:52073"/>
    </physiologicalReaction>
</comment>
<comment type="catalytic activity">
    <reaction evidence="1">
        <text>9-(9Z-hexadecenoyloxy)-octadecanoate + H2O = (9Z)-hexadecenoate + 9-hydroxy-octadecanoate + H(+)</text>
        <dbReference type="Rhea" id="RHEA:52068"/>
        <dbReference type="ChEBI" id="CHEBI:15377"/>
        <dbReference type="ChEBI" id="CHEBI:15378"/>
        <dbReference type="ChEBI" id="CHEBI:32372"/>
        <dbReference type="ChEBI" id="CHEBI:136286"/>
        <dbReference type="ChEBI" id="CHEBI:136309"/>
    </reaction>
    <physiologicalReaction direction="left-to-right" evidence="1">
        <dbReference type="Rhea" id="RHEA:52069"/>
    </physiologicalReaction>
</comment>
<evidence type="ECO:0000256" key="10">
    <source>
        <dbReference type="ARBA" id="ARBA00048680"/>
    </source>
</evidence>
<evidence type="ECO:0000256" key="6">
    <source>
        <dbReference type="ARBA" id="ARBA00023136"/>
    </source>
</evidence>
<evidence type="ECO:0000256" key="16">
    <source>
        <dbReference type="ARBA" id="ARBA00049428"/>
    </source>
</evidence>
<feature type="transmembrane region" description="Helical" evidence="17">
    <location>
        <begin position="193"/>
        <end position="212"/>
    </location>
</feature>
<accession>A0A195D3P2</accession>
<sequence>MPHVLNVLLHLVSLAAYSFTLYYGYNKLHFPAYNNKSIDFDPGQNKFLTMWNVVSSIYSLVNSREMREGLAIGFHAVTFLQYAFAVFYDYTYTIVPHDVRSVHNAYGGKFKFLTFWDAILQTIFFLICLLNDLFGTNAINPKKPPFTRKLKDYFHASLGFPVAMFVGVTFWVLMFVDRELVLPKALDPYFPWWLNHLMHTMIMVTTILEMIFAPRQYPKRSRSLGILISFMLTYLVWVHVIYYKSGVWVYPVMDVLTLPLRLVFFAVLLTFCVILYFVGETLNNIIWGNEYTKHKKSHAKSK</sequence>
<comment type="catalytic activity">
    <reaction evidence="11">
        <text>12-(9Z-octadecenoyloxy)-octadecanoate + H2O = 12-hydroxyoctadecanoate + (9Z)-octadecenoate + H(+)</text>
        <dbReference type="Rhea" id="RHEA:52060"/>
        <dbReference type="ChEBI" id="CHEBI:15377"/>
        <dbReference type="ChEBI" id="CHEBI:15378"/>
        <dbReference type="ChEBI" id="CHEBI:30823"/>
        <dbReference type="ChEBI" id="CHEBI:84201"/>
        <dbReference type="ChEBI" id="CHEBI:136302"/>
    </reaction>
    <physiologicalReaction direction="left-to-right" evidence="11">
        <dbReference type="Rhea" id="RHEA:52061"/>
    </physiologicalReaction>
</comment>
<comment type="catalytic activity">
    <reaction evidence="9">
        <text>9-hexadecanoyloxy-octadecanoate + H2O = 9-hydroxy-octadecanoate + hexadecanoate + H(+)</text>
        <dbReference type="Rhea" id="RHEA:52052"/>
        <dbReference type="ChEBI" id="CHEBI:7896"/>
        <dbReference type="ChEBI" id="CHEBI:15377"/>
        <dbReference type="ChEBI" id="CHEBI:15378"/>
        <dbReference type="ChEBI" id="CHEBI:83670"/>
        <dbReference type="ChEBI" id="CHEBI:136286"/>
    </reaction>
    <physiologicalReaction direction="left-to-right" evidence="9">
        <dbReference type="Rhea" id="RHEA:52053"/>
    </physiologicalReaction>
</comment>
<comment type="similarity">
    <text evidence="3">Belongs to the AIG1 family.</text>
</comment>
<dbReference type="Pfam" id="PF04750">
    <property type="entry name" value="Far-17a_AIG1"/>
    <property type="match status" value="1"/>
</dbReference>